<sequence length="234" mass="24213">MNPGPLLELAGIRAGYGPIEVLHGVDLVLDPGAVVALLGPNGGGKTTTLKVCAGIQQATSGEFRLAGRAVNGVSAADLARLGVCSIPEGRGVFPNLTVRENLWIATGTGASLAELEEVAYTRFPILGQRRTQLAGSMSGGEQQMLALSRALGTRPTVLLLDELSMGLAPRIVSQIYDIVGELAAEGLSILVAEQFARAVLPIATSAALMLQGRVVRTGNPAEIEEELSTSYLGG</sequence>
<dbReference type="PROSITE" id="PS50893">
    <property type="entry name" value="ABC_TRANSPORTER_2"/>
    <property type="match status" value="1"/>
</dbReference>
<keyword evidence="8" id="KW-1185">Reference proteome</keyword>
<dbReference type="CDD" id="cd03224">
    <property type="entry name" value="ABC_TM1139_LivF_branched"/>
    <property type="match status" value="1"/>
</dbReference>
<evidence type="ECO:0000256" key="3">
    <source>
        <dbReference type="ARBA" id="ARBA00022741"/>
    </source>
</evidence>
<dbReference type="InterPro" id="IPR052156">
    <property type="entry name" value="BCAA_Transport_ATP-bd_LivF"/>
</dbReference>
<evidence type="ECO:0000259" key="6">
    <source>
        <dbReference type="PROSITE" id="PS50893"/>
    </source>
</evidence>
<dbReference type="PANTHER" id="PTHR43820">
    <property type="entry name" value="HIGH-AFFINITY BRANCHED-CHAIN AMINO ACID TRANSPORT ATP-BINDING PROTEIN LIVF"/>
    <property type="match status" value="1"/>
</dbReference>
<name>A0ABU3WW89_9NOCA</name>
<dbReference type="Pfam" id="PF00005">
    <property type="entry name" value="ABC_tran"/>
    <property type="match status" value="1"/>
</dbReference>
<organism evidence="7 8">
    <name type="scientific">Rhodococcus zopfii</name>
    <dbReference type="NCBI Taxonomy" id="43772"/>
    <lineage>
        <taxon>Bacteria</taxon>
        <taxon>Bacillati</taxon>
        <taxon>Actinomycetota</taxon>
        <taxon>Actinomycetes</taxon>
        <taxon>Mycobacteriales</taxon>
        <taxon>Nocardiaceae</taxon>
        <taxon>Rhodococcus</taxon>
    </lineage>
</organism>
<dbReference type="EMBL" id="WBMO01000005">
    <property type="protein sequence ID" value="MDV2478261.1"/>
    <property type="molecule type" value="Genomic_DNA"/>
</dbReference>
<dbReference type="RefSeq" id="WP_072815048.1">
    <property type="nucleotide sequence ID" value="NZ_JAHWLX010000134.1"/>
</dbReference>
<evidence type="ECO:0000313" key="7">
    <source>
        <dbReference type="EMBL" id="MDV2478261.1"/>
    </source>
</evidence>
<keyword evidence="3" id="KW-0547">Nucleotide-binding</keyword>
<feature type="domain" description="ABC transporter" evidence="6">
    <location>
        <begin position="7"/>
        <end position="232"/>
    </location>
</feature>
<dbReference type="SUPFAM" id="SSF52540">
    <property type="entry name" value="P-loop containing nucleoside triphosphate hydrolases"/>
    <property type="match status" value="1"/>
</dbReference>
<evidence type="ECO:0000256" key="1">
    <source>
        <dbReference type="ARBA" id="ARBA00005417"/>
    </source>
</evidence>
<keyword evidence="2" id="KW-0813">Transport</keyword>
<evidence type="ECO:0000313" key="8">
    <source>
        <dbReference type="Proteomes" id="UP001275440"/>
    </source>
</evidence>
<dbReference type="PROSITE" id="PS00211">
    <property type="entry name" value="ABC_TRANSPORTER_1"/>
    <property type="match status" value="1"/>
</dbReference>
<evidence type="ECO:0000256" key="5">
    <source>
        <dbReference type="ARBA" id="ARBA00022970"/>
    </source>
</evidence>
<dbReference type="InterPro" id="IPR027417">
    <property type="entry name" value="P-loop_NTPase"/>
</dbReference>
<dbReference type="GO" id="GO:0005524">
    <property type="term" value="F:ATP binding"/>
    <property type="evidence" value="ECO:0007669"/>
    <property type="project" value="UniProtKB-KW"/>
</dbReference>
<reference evidence="7 8" key="1">
    <citation type="submission" date="2019-10" db="EMBL/GenBank/DDBJ databases">
        <title>Draft Genome Assembly of Rhodococcus zopfii DSM44189.</title>
        <authorList>
            <person name="Sutton J.M."/>
            <person name="Akob D.M."/>
            <person name="Bushman T.J."/>
        </authorList>
    </citation>
    <scope>NUCLEOTIDE SEQUENCE [LARGE SCALE GENOMIC DNA]</scope>
    <source>
        <strain evidence="7 8">DSM 44189</strain>
    </source>
</reference>
<keyword evidence="4 7" id="KW-0067">ATP-binding</keyword>
<keyword evidence="5" id="KW-0029">Amino-acid transport</keyword>
<dbReference type="Proteomes" id="UP001275440">
    <property type="component" value="Unassembled WGS sequence"/>
</dbReference>
<comment type="similarity">
    <text evidence="1">Belongs to the ABC transporter superfamily.</text>
</comment>
<accession>A0ABU3WW89</accession>
<dbReference type="PANTHER" id="PTHR43820:SF4">
    <property type="entry name" value="HIGH-AFFINITY BRANCHED-CHAIN AMINO ACID TRANSPORT ATP-BINDING PROTEIN LIVF"/>
    <property type="match status" value="1"/>
</dbReference>
<gene>
    <name evidence="7" type="ORF">F8M49_27790</name>
</gene>
<evidence type="ECO:0000256" key="4">
    <source>
        <dbReference type="ARBA" id="ARBA00022840"/>
    </source>
</evidence>
<evidence type="ECO:0000256" key="2">
    <source>
        <dbReference type="ARBA" id="ARBA00022448"/>
    </source>
</evidence>
<proteinExistence type="inferred from homology"/>
<comment type="caution">
    <text evidence="7">The sequence shown here is derived from an EMBL/GenBank/DDBJ whole genome shotgun (WGS) entry which is preliminary data.</text>
</comment>
<protein>
    <submittedName>
        <fullName evidence="7">ABC transporter ATP-binding protein</fullName>
    </submittedName>
</protein>
<dbReference type="InterPro" id="IPR017871">
    <property type="entry name" value="ABC_transporter-like_CS"/>
</dbReference>
<dbReference type="InterPro" id="IPR003593">
    <property type="entry name" value="AAA+_ATPase"/>
</dbReference>
<dbReference type="Gene3D" id="3.40.50.300">
    <property type="entry name" value="P-loop containing nucleotide triphosphate hydrolases"/>
    <property type="match status" value="1"/>
</dbReference>
<dbReference type="SMART" id="SM00382">
    <property type="entry name" value="AAA"/>
    <property type="match status" value="1"/>
</dbReference>
<dbReference type="InterPro" id="IPR003439">
    <property type="entry name" value="ABC_transporter-like_ATP-bd"/>
</dbReference>